<dbReference type="RefSeq" id="WP_129610053.1">
    <property type="nucleotide sequence ID" value="NZ_UWOC01000161.1"/>
</dbReference>
<dbReference type="EMBL" id="UWOC01000161">
    <property type="protein sequence ID" value="VCU10128.1"/>
    <property type="molecule type" value="Genomic_DNA"/>
</dbReference>
<evidence type="ECO:0000313" key="2">
    <source>
        <dbReference type="Proteomes" id="UP000289200"/>
    </source>
</evidence>
<proteinExistence type="predicted"/>
<gene>
    <name evidence="1" type="ORF">RHODGE_RHODGE_03314</name>
</gene>
<accession>A0A447CY16</accession>
<dbReference type="AlphaFoldDB" id="A0A447CY16"/>
<protein>
    <recommendedName>
        <fullName evidence="3">N4 Gp49/Sf6 Gp66 family protein</fullName>
    </recommendedName>
</protein>
<name>A0A447CY16_9BRAD</name>
<dbReference type="Pfam" id="PF13876">
    <property type="entry name" value="Phage_gp49_66"/>
    <property type="match status" value="1"/>
</dbReference>
<dbReference type="InterPro" id="IPR025915">
    <property type="entry name" value="Phage_gp49_66"/>
</dbReference>
<comment type="caution">
    <text evidence="1">The sequence shown here is derived from an EMBL/GenBank/DDBJ whole genome shotgun (WGS) entry which is preliminary data.</text>
</comment>
<dbReference type="OrthoDB" id="5688154at2"/>
<reference evidence="2" key="1">
    <citation type="submission" date="2018-10" db="EMBL/GenBank/DDBJ databases">
        <authorList>
            <person name="Peiro R."/>
            <person name="Begona"/>
            <person name="Cbmso G."/>
            <person name="Lopez M."/>
            <person name="Gonzalez S."/>
            <person name="Sacristan E."/>
            <person name="Castillo E."/>
        </authorList>
    </citation>
    <scope>NUCLEOTIDE SEQUENCE [LARGE SCALE GENOMIC DNA]</scope>
</reference>
<organism evidence="1 2">
    <name type="scientific">Rhodoplanes serenus</name>
    <dbReference type="NCBI Taxonomy" id="200615"/>
    <lineage>
        <taxon>Bacteria</taxon>
        <taxon>Pseudomonadati</taxon>
        <taxon>Pseudomonadota</taxon>
        <taxon>Alphaproteobacteria</taxon>
        <taxon>Hyphomicrobiales</taxon>
        <taxon>Nitrobacteraceae</taxon>
        <taxon>Rhodoplanes</taxon>
    </lineage>
</organism>
<evidence type="ECO:0000313" key="1">
    <source>
        <dbReference type="EMBL" id="VCU10128.1"/>
    </source>
</evidence>
<evidence type="ECO:0008006" key="3">
    <source>
        <dbReference type="Google" id="ProtNLM"/>
    </source>
</evidence>
<keyword evidence="2" id="KW-1185">Reference proteome</keyword>
<sequence>MRDEHAIESEIRAAGRTAPRVTPEHVDAQIVGETYHVFPGTTLTVCALTLRNGFQVVGHAACASPENFDEAIGRKVARDNARAQIWALEGYQLRSFLMHADRARGRNGPTV</sequence>
<dbReference type="Proteomes" id="UP000289200">
    <property type="component" value="Unassembled WGS sequence"/>
</dbReference>